<keyword evidence="4 10" id="KW-0808">Transferase</keyword>
<dbReference type="AlphaFoldDB" id="A0A1H6QKY3"/>
<evidence type="ECO:0000256" key="13">
    <source>
        <dbReference type="RuleBase" id="RU003785"/>
    </source>
</evidence>
<feature type="region of interest" description="Interaction with substrate tRNA" evidence="10">
    <location>
        <begin position="161"/>
        <end position="165"/>
    </location>
</feature>
<dbReference type="NCBIfam" id="TIGR00174">
    <property type="entry name" value="miaA"/>
    <property type="match status" value="1"/>
</dbReference>
<evidence type="ECO:0000256" key="12">
    <source>
        <dbReference type="RuleBase" id="RU003784"/>
    </source>
</evidence>
<dbReference type="Gene3D" id="3.40.50.300">
    <property type="entry name" value="P-loop containing nucleotide triphosphate hydrolases"/>
    <property type="match status" value="1"/>
</dbReference>
<dbReference type="SUPFAM" id="SSF52540">
    <property type="entry name" value="P-loop containing nucleoside triphosphate hydrolases"/>
    <property type="match status" value="1"/>
</dbReference>
<comment type="similarity">
    <text evidence="3 10 13">Belongs to the IPP transferase family.</text>
</comment>
<feature type="region of interest" description="Interaction with substrate tRNA" evidence="10">
    <location>
        <begin position="37"/>
        <end position="40"/>
    </location>
</feature>
<comment type="catalytic activity">
    <reaction evidence="9 10 11">
        <text>adenosine(37) in tRNA + dimethylallyl diphosphate = N(6)-dimethylallyladenosine(37) in tRNA + diphosphate</text>
        <dbReference type="Rhea" id="RHEA:26482"/>
        <dbReference type="Rhea" id="RHEA-COMP:10162"/>
        <dbReference type="Rhea" id="RHEA-COMP:10375"/>
        <dbReference type="ChEBI" id="CHEBI:33019"/>
        <dbReference type="ChEBI" id="CHEBI:57623"/>
        <dbReference type="ChEBI" id="CHEBI:74411"/>
        <dbReference type="ChEBI" id="CHEBI:74415"/>
        <dbReference type="EC" id="2.5.1.75"/>
    </reaction>
</comment>
<accession>A0A1H6QKY3</accession>
<organism evidence="14 15">
    <name type="scientific">Allopseudospirillum japonicum</name>
    <dbReference type="NCBI Taxonomy" id="64971"/>
    <lineage>
        <taxon>Bacteria</taxon>
        <taxon>Pseudomonadati</taxon>
        <taxon>Pseudomonadota</taxon>
        <taxon>Gammaproteobacteria</taxon>
        <taxon>Oceanospirillales</taxon>
        <taxon>Oceanospirillaceae</taxon>
        <taxon>Allopseudospirillum</taxon>
    </lineage>
</organism>
<dbReference type="RefSeq" id="WP_093308267.1">
    <property type="nucleotide sequence ID" value="NZ_FNYH01000001.1"/>
</dbReference>
<feature type="site" description="Interaction with substrate tRNA" evidence="10">
    <location>
        <position position="103"/>
    </location>
</feature>
<dbReference type="GO" id="GO:0005524">
    <property type="term" value="F:ATP binding"/>
    <property type="evidence" value="ECO:0007669"/>
    <property type="project" value="UniProtKB-UniRule"/>
</dbReference>
<evidence type="ECO:0000313" key="14">
    <source>
        <dbReference type="EMBL" id="SEI41614.1"/>
    </source>
</evidence>
<evidence type="ECO:0000256" key="1">
    <source>
        <dbReference type="ARBA" id="ARBA00001946"/>
    </source>
</evidence>
<evidence type="ECO:0000256" key="9">
    <source>
        <dbReference type="ARBA" id="ARBA00049563"/>
    </source>
</evidence>
<dbReference type="PANTHER" id="PTHR11088:SF60">
    <property type="entry name" value="TRNA DIMETHYLALLYLTRANSFERASE"/>
    <property type="match status" value="1"/>
</dbReference>
<evidence type="ECO:0000256" key="3">
    <source>
        <dbReference type="ARBA" id="ARBA00005842"/>
    </source>
</evidence>
<keyword evidence="15" id="KW-1185">Reference proteome</keyword>
<evidence type="ECO:0000256" key="2">
    <source>
        <dbReference type="ARBA" id="ARBA00003213"/>
    </source>
</evidence>
<dbReference type="Pfam" id="PF01715">
    <property type="entry name" value="IPPT"/>
    <property type="match status" value="1"/>
</dbReference>
<sequence>MKPRLPVIALMGPTAAGKTDWAIQLHQEFACDLISVDSALVYSGMDIGTAKPDAATLAKAPHQLIDIRDPAQAYSAAEFREDALVAIANSHAQGRVPVLVGGTMLYFKRLLEGGDNLPSANAEIRAELEAQAAAQGWPALHARLAQVDPVSAQRIHPNDPQRLQRALEVFLITGRALSALWAEQKTPELTFELHSIALIPQERAHLHERIAQRFRLMLQQGLLEEVEGLKARADLHLGLPSMRAVGYRQVWQYLDGAFDYASLQEKGIVATRQLAKRQLTWLRSWPDLQIFHPEQVQQKSAFLQHVQACLREIN</sequence>
<dbReference type="EC" id="2.5.1.75" evidence="10"/>
<evidence type="ECO:0000256" key="6">
    <source>
        <dbReference type="ARBA" id="ARBA00022741"/>
    </source>
</evidence>
<dbReference type="OrthoDB" id="9776390at2"/>
<comment type="subunit">
    <text evidence="10">Monomer.</text>
</comment>
<name>A0A1H6QKY3_9GAMM</name>
<dbReference type="InterPro" id="IPR039657">
    <property type="entry name" value="Dimethylallyltransferase"/>
</dbReference>
<feature type="binding site" evidence="10">
    <location>
        <begin position="14"/>
        <end position="19"/>
    </location>
    <ligand>
        <name>substrate</name>
    </ligand>
</feature>
<evidence type="ECO:0000256" key="7">
    <source>
        <dbReference type="ARBA" id="ARBA00022840"/>
    </source>
</evidence>
<keyword evidence="8 10" id="KW-0460">Magnesium</keyword>
<comment type="cofactor">
    <cofactor evidence="1 10">
        <name>Mg(2+)</name>
        <dbReference type="ChEBI" id="CHEBI:18420"/>
    </cofactor>
</comment>
<evidence type="ECO:0000256" key="10">
    <source>
        <dbReference type="HAMAP-Rule" id="MF_00185"/>
    </source>
</evidence>
<keyword evidence="6 10" id="KW-0547">Nucleotide-binding</keyword>
<gene>
    <name evidence="10" type="primary">miaA</name>
    <name evidence="14" type="ORF">SAMN05421831_101402</name>
</gene>
<dbReference type="GO" id="GO:0006400">
    <property type="term" value="P:tRNA modification"/>
    <property type="evidence" value="ECO:0007669"/>
    <property type="project" value="TreeGrafter"/>
</dbReference>
<dbReference type="GO" id="GO:0052381">
    <property type="term" value="F:tRNA dimethylallyltransferase activity"/>
    <property type="evidence" value="ECO:0007669"/>
    <property type="project" value="UniProtKB-UniRule"/>
</dbReference>
<protein>
    <recommendedName>
        <fullName evidence="10">tRNA dimethylallyltransferase</fullName>
        <ecNumber evidence="10">2.5.1.75</ecNumber>
    </recommendedName>
    <alternativeName>
        <fullName evidence="10">Dimethylallyl diphosphate:tRNA dimethylallyltransferase</fullName>
        <shortName evidence="10">DMAPP:tRNA dimethylallyltransferase</shortName>
        <shortName evidence="10">DMATase</shortName>
    </alternativeName>
    <alternativeName>
        <fullName evidence="10">Isopentenyl-diphosphate:tRNA isopentenyltransferase</fullName>
        <shortName evidence="10">IPP transferase</shortName>
        <shortName evidence="10">IPPT</shortName>
        <shortName evidence="10">IPTase</shortName>
    </alternativeName>
</protein>
<dbReference type="InterPro" id="IPR027417">
    <property type="entry name" value="P-loop_NTPase"/>
</dbReference>
<dbReference type="FunFam" id="1.10.20.140:FF:000001">
    <property type="entry name" value="tRNA dimethylallyltransferase"/>
    <property type="match status" value="1"/>
</dbReference>
<dbReference type="EMBL" id="FNYH01000001">
    <property type="protein sequence ID" value="SEI41614.1"/>
    <property type="molecule type" value="Genomic_DNA"/>
</dbReference>
<dbReference type="InterPro" id="IPR018022">
    <property type="entry name" value="IPT"/>
</dbReference>
<comment type="function">
    <text evidence="2 10 12">Catalyzes the transfer of a dimethylallyl group onto the adenine at position 37 in tRNAs that read codons beginning with uridine, leading to the formation of N6-(dimethylallyl)adenosine (i(6)A).</text>
</comment>
<keyword evidence="7 10" id="KW-0067">ATP-binding</keyword>
<keyword evidence="5 10" id="KW-0819">tRNA processing</keyword>
<feature type="site" description="Interaction with substrate tRNA" evidence="10">
    <location>
        <position position="125"/>
    </location>
</feature>
<comment type="caution">
    <text evidence="10">Lacks conserved residue(s) required for the propagation of feature annotation.</text>
</comment>
<reference evidence="15" key="1">
    <citation type="submission" date="2016-10" db="EMBL/GenBank/DDBJ databases">
        <authorList>
            <person name="Varghese N."/>
            <person name="Submissions S."/>
        </authorList>
    </citation>
    <scope>NUCLEOTIDE SEQUENCE [LARGE SCALE GENOMIC DNA]</scope>
    <source>
        <strain evidence="15">DSM 7165</strain>
    </source>
</reference>
<feature type="binding site" evidence="10">
    <location>
        <begin position="12"/>
        <end position="19"/>
    </location>
    <ligand>
        <name>ATP</name>
        <dbReference type="ChEBI" id="CHEBI:30616"/>
    </ligand>
</feature>
<proteinExistence type="inferred from homology"/>
<evidence type="ECO:0000256" key="4">
    <source>
        <dbReference type="ARBA" id="ARBA00022679"/>
    </source>
</evidence>
<dbReference type="Gene3D" id="1.10.20.140">
    <property type="match status" value="1"/>
</dbReference>
<evidence type="ECO:0000256" key="8">
    <source>
        <dbReference type="ARBA" id="ARBA00022842"/>
    </source>
</evidence>
<evidence type="ECO:0000256" key="11">
    <source>
        <dbReference type="RuleBase" id="RU003783"/>
    </source>
</evidence>
<evidence type="ECO:0000256" key="5">
    <source>
        <dbReference type="ARBA" id="ARBA00022694"/>
    </source>
</evidence>
<dbReference type="STRING" id="64971.SAMN05421831_101402"/>
<dbReference type="Proteomes" id="UP000242999">
    <property type="component" value="Unassembled WGS sequence"/>
</dbReference>
<dbReference type="PANTHER" id="PTHR11088">
    <property type="entry name" value="TRNA DIMETHYLALLYLTRANSFERASE"/>
    <property type="match status" value="1"/>
</dbReference>
<evidence type="ECO:0000313" key="15">
    <source>
        <dbReference type="Proteomes" id="UP000242999"/>
    </source>
</evidence>
<dbReference type="HAMAP" id="MF_00185">
    <property type="entry name" value="IPP_trans"/>
    <property type="match status" value="1"/>
</dbReference>